<keyword evidence="2" id="KW-1185">Reference proteome</keyword>
<evidence type="ECO:0000313" key="2">
    <source>
        <dbReference type="Proteomes" id="UP001177021"/>
    </source>
</evidence>
<evidence type="ECO:0000313" key="1">
    <source>
        <dbReference type="EMBL" id="CAJ2638215.1"/>
    </source>
</evidence>
<sequence>MRLEFSTGVLNHDLQVPRPECSEKMQNFPTRKQNYAENIYTEGNHAARQIYPAARGCKSITMPRVITESRGACSSQRQSSSSIKTSRRA</sequence>
<name>A0ACB0J137_TRIPR</name>
<comment type="caution">
    <text evidence="1">The sequence shown here is derived from an EMBL/GenBank/DDBJ whole genome shotgun (WGS) entry which is preliminary data.</text>
</comment>
<protein>
    <submittedName>
        <fullName evidence="1">Uncharacterized protein</fullName>
    </submittedName>
</protein>
<gene>
    <name evidence="1" type="ORF">MILVUS5_LOCUS8452</name>
</gene>
<dbReference type="Proteomes" id="UP001177021">
    <property type="component" value="Unassembled WGS sequence"/>
</dbReference>
<dbReference type="EMBL" id="CASHSV030000013">
    <property type="protein sequence ID" value="CAJ2638215.1"/>
    <property type="molecule type" value="Genomic_DNA"/>
</dbReference>
<proteinExistence type="predicted"/>
<organism evidence="1 2">
    <name type="scientific">Trifolium pratense</name>
    <name type="common">Red clover</name>
    <dbReference type="NCBI Taxonomy" id="57577"/>
    <lineage>
        <taxon>Eukaryota</taxon>
        <taxon>Viridiplantae</taxon>
        <taxon>Streptophyta</taxon>
        <taxon>Embryophyta</taxon>
        <taxon>Tracheophyta</taxon>
        <taxon>Spermatophyta</taxon>
        <taxon>Magnoliopsida</taxon>
        <taxon>eudicotyledons</taxon>
        <taxon>Gunneridae</taxon>
        <taxon>Pentapetalae</taxon>
        <taxon>rosids</taxon>
        <taxon>fabids</taxon>
        <taxon>Fabales</taxon>
        <taxon>Fabaceae</taxon>
        <taxon>Papilionoideae</taxon>
        <taxon>50 kb inversion clade</taxon>
        <taxon>NPAAA clade</taxon>
        <taxon>Hologalegina</taxon>
        <taxon>IRL clade</taxon>
        <taxon>Trifolieae</taxon>
        <taxon>Trifolium</taxon>
    </lineage>
</organism>
<reference evidence="1" key="1">
    <citation type="submission" date="2023-10" db="EMBL/GenBank/DDBJ databases">
        <authorList>
            <person name="Rodriguez Cubillos JULIANA M."/>
            <person name="De Vega J."/>
        </authorList>
    </citation>
    <scope>NUCLEOTIDE SEQUENCE</scope>
</reference>
<accession>A0ACB0J137</accession>